<dbReference type="Proteomes" id="UP000310189">
    <property type="component" value="Unassembled WGS sequence"/>
</dbReference>
<evidence type="ECO:0000256" key="2">
    <source>
        <dbReference type="ARBA" id="ARBA00023242"/>
    </source>
</evidence>
<dbReference type="PANTHER" id="PTHR47783:SF1">
    <property type="entry name" value="ZN(II)2CYS6 TRANSCRIPTION FACTOR (EUROFUNG)"/>
    <property type="match status" value="1"/>
</dbReference>
<organism evidence="5 6">
    <name type="scientific">Wallemia hederae</name>
    <dbReference type="NCBI Taxonomy" id="1540922"/>
    <lineage>
        <taxon>Eukaryota</taxon>
        <taxon>Fungi</taxon>
        <taxon>Dikarya</taxon>
        <taxon>Basidiomycota</taxon>
        <taxon>Wallemiomycotina</taxon>
        <taxon>Wallemiomycetes</taxon>
        <taxon>Wallemiales</taxon>
        <taxon>Wallemiaceae</taxon>
        <taxon>Wallemia</taxon>
    </lineage>
</organism>
<dbReference type="SUPFAM" id="SSF57701">
    <property type="entry name" value="Zn2/Cys6 DNA-binding domain"/>
    <property type="match status" value="1"/>
</dbReference>
<dbReference type="AlphaFoldDB" id="A0A4T0FEE7"/>
<proteinExistence type="predicted"/>
<dbReference type="EMBL" id="SPNW01000109">
    <property type="protein sequence ID" value="TIA85484.1"/>
    <property type="molecule type" value="Genomic_DNA"/>
</dbReference>
<keyword evidence="1" id="KW-0479">Metal-binding</keyword>
<accession>A0A4T0FEE7</accession>
<dbReference type="PROSITE" id="PS00463">
    <property type="entry name" value="ZN2_CY6_FUNGAL_1"/>
    <property type="match status" value="1"/>
</dbReference>
<dbReference type="Pfam" id="PF04082">
    <property type="entry name" value="Fungal_trans"/>
    <property type="match status" value="1"/>
</dbReference>
<dbReference type="GO" id="GO:0003677">
    <property type="term" value="F:DNA binding"/>
    <property type="evidence" value="ECO:0007669"/>
    <property type="project" value="InterPro"/>
</dbReference>
<dbReference type="CDD" id="cd00067">
    <property type="entry name" value="GAL4"/>
    <property type="match status" value="1"/>
</dbReference>
<dbReference type="CDD" id="cd12148">
    <property type="entry name" value="fungal_TF_MHR"/>
    <property type="match status" value="1"/>
</dbReference>
<comment type="caution">
    <text evidence="5">The sequence shown here is derived from an EMBL/GenBank/DDBJ whole genome shotgun (WGS) entry which is preliminary data.</text>
</comment>
<evidence type="ECO:0000256" key="1">
    <source>
        <dbReference type="ARBA" id="ARBA00022723"/>
    </source>
</evidence>
<dbReference type="GO" id="GO:0000981">
    <property type="term" value="F:DNA-binding transcription factor activity, RNA polymerase II-specific"/>
    <property type="evidence" value="ECO:0007669"/>
    <property type="project" value="InterPro"/>
</dbReference>
<reference evidence="5 6" key="1">
    <citation type="submission" date="2019-03" db="EMBL/GenBank/DDBJ databases">
        <title>Sequencing 23 genomes of Wallemia ichthyophaga.</title>
        <authorList>
            <person name="Gostincar C."/>
        </authorList>
    </citation>
    <scope>NUCLEOTIDE SEQUENCE [LARGE SCALE GENOMIC DNA]</scope>
    <source>
        <strain evidence="5 6">EXF-5753</strain>
    </source>
</reference>
<gene>
    <name evidence="5" type="ORF">E3P99_03991</name>
</gene>
<dbReference type="SMART" id="SM00906">
    <property type="entry name" value="Fungal_trans"/>
    <property type="match status" value="1"/>
</dbReference>
<dbReference type="InterPro" id="IPR007219">
    <property type="entry name" value="XnlR_reg_dom"/>
</dbReference>
<dbReference type="PROSITE" id="PS50048">
    <property type="entry name" value="ZN2_CY6_FUNGAL_2"/>
    <property type="match status" value="1"/>
</dbReference>
<keyword evidence="6" id="KW-1185">Reference proteome</keyword>
<keyword evidence="2" id="KW-0539">Nucleus</keyword>
<evidence type="ECO:0000256" key="3">
    <source>
        <dbReference type="SAM" id="MobiDB-lite"/>
    </source>
</evidence>
<feature type="compositionally biased region" description="Basic and acidic residues" evidence="3">
    <location>
        <begin position="57"/>
        <end position="68"/>
    </location>
</feature>
<dbReference type="GO" id="GO:0008270">
    <property type="term" value="F:zinc ion binding"/>
    <property type="evidence" value="ECO:0007669"/>
    <property type="project" value="InterPro"/>
</dbReference>
<protein>
    <recommendedName>
        <fullName evidence="4">Zn(2)-C6 fungal-type domain-containing protein</fullName>
    </recommendedName>
</protein>
<evidence type="ECO:0000259" key="4">
    <source>
        <dbReference type="PROSITE" id="PS50048"/>
    </source>
</evidence>
<dbReference type="GO" id="GO:0006351">
    <property type="term" value="P:DNA-templated transcription"/>
    <property type="evidence" value="ECO:0007669"/>
    <property type="project" value="InterPro"/>
</dbReference>
<dbReference type="InterPro" id="IPR001138">
    <property type="entry name" value="Zn2Cys6_DnaBD"/>
</dbReference>
<dbReference type="OrthoDB" id="2428527at2759"/>
<dbReference type="Gene3D" id="4.10.240.10">
    <property type="entry name" value="Zn(2)-C6 fungal-type DNA-binding domain"/>
    <property type="match status" value="1"/>
</dbReference>
<name>A0A4T0FEE7_9BASI</name>
<feature type="region of interest" description="Disordered" evidence="3">
    <location>
        <begin position="48"/>
        <end position="71"/>
    </location>
</feature>
<evidence type="ECO:0000313" key="5">
    <source>
        <dbReference type="EMBL" id="TIA85484.1"/>
    </source>
</evidence>
<evidence type="ECO:0000313" key="6">
    <source>
        <dbReference type="Proteomes" id="UP000310189"/>
    </source>
</evidence>
<dbReference type="SMART" id="SM00066">
    <property type="entry name" value="GAL4"/>
    <property type="match status" value="1"/>
</dbReference>
<feature type="domain" description="Zn(2)-C6 fungal-type" evidence="4">
    <location>
        <begin position="12"/>
        <end position="46"/>
    </location>
</feature>
<dbReference type="InterPro" id="IPR036864">
    <property type="entry name" value="Zn2-C6_fun-type_DNA-bd_sf"/>
</dbReference>
<dbReference type="PANTHER" id="PTHR47783">
    <property type="entry name" value="ZN(II)2CYS6 TRANSCRIPTION FACTOR (EUROFUNG)-RELATED"/>
    <property type="match status" value="1"/>
</dbReference>
<sequence>MEMDSKLKITLACLRCRHKKIKCITSDSSADGRCDSCSKASVHCEWPAGRRRKRTRKEMQDARQKEAESAGPLKNVDVMQAVTNQIAYIDDGGGGDELKVYYSGSTALHPGLNRICIKLKQKPMKQQVVPQNILLNGLPSIPNTSNTALFDPITKMPTAATYGPLLDIFFRDLVQFFPFLERGVVESRLQNGTMSAFLVNAMCGIAVRFVPPPNMNPVQASMPYMQQANTLLIELLRLPTTDTVGGLLLLSYCEFGQNSESGLWQFSGMAIRMAFDLGLQNSTEDALFESPDEARRARLLFWTLFVMDRVLAFGTGRPSSMSEDVEITLPEPAHQPPLPAFVPFAPPNHIPWCFPVAVKMIILVGRISDTLNRRDALRRRNSNDTQDVEAQNNERRQWLENQLKDFYVKLPVDLKWSVENLKLHAANGQGGLYLFIHVWYNAVLAFVDQHPTPGSRVTEESLKNSLNSAQMISECLVFADLFTNQSYLASPFISQPLFIAACAFIHDARVNHNVSLDPLKTSAESNDPLSVPANVHGDKAQGTGLLGTISAQNFLIMFKALKRMTTPWQGIGYIVNLLEQRVSVSGLDQVDFSLTSDAIQSFISLPDNGIVQKLSRTPPQKVSPPATATQTPAISTDNAAVAAPTSAPTMEYAPVMSNQSSTQDLAGAAAPLNPLNISMDELLSNHFIQEITASPTAFDFGSFFGNMNPDSSGDLS</sequence>